<dbReference type="InterPro" id="IPR006750">
    <property type="entry name" value="YdcZ"/>
</dbReference>
<comment type="caution">
    <text evidence="2">The sequence shown here is derived from an EMBL/GenBank/DDBJ whole genome shotgun (WGS) entry which is preliminary data.</text>
</comment>
<keyword evidence="1" id="KW-0812">Transmembrane</keyword>
<feature type="transmembrane region" description="Helical" evidence="1">
    <location>
        <begin position="34"/>
        <end position="51"/>
    </location>
</feature>
<keyword evidence="1" id="KW-0472">Membrane</keyword>
<evidence type="ECO:0000313" key="2">
    <source>
        <dbReference type="EMBL" id="MBM7562680.1"/>
    </source>
</evidence>
<organism evidence="2 3">
    <name type="scientific">Fusibacter tunisiensis</name>
    <dbReference type="NCBI Taxonomy" id="1008308"/>
    <lineage>
        <taxon>Bacteria</taxon>
        <taxon>Bacillati</taxon>
        <taxon>Bacillota</taxon>
        <taxon>Clostridia</taxon>
        <taxon>Eubacteriales</taxon>
        <taxon>Eubacteriales Family XII. Incertae Sedis</taxon>
        <taxon>Fusibacter</taxon>
    </lineage>
</organism>
<sequence length="138" mass="15427">MTLWIAYFTGLVLSLMVYFNGQLSAVTSTYISNIVYHGIGFLFFGIMVFVFRKQTPKVAYKWVFLIPGVMGSLTIILNNYVMSQIGVTLMVAFTLLGQVVTSLIIDHFGLLGKDASKTHTKQWLGVAIMSVGLWIMIF</sequence>
<dbReference type="Proteomes" id="UP000767854">
    <property type="component" value="Unassembled WGS sequence"/>
</dbReference>
<accession>A0ABS2MTG5</accession>
<reference evidence="2 3" key="1">
    <citation type="submission" date="2021-01" db="EMBL/GenBank/DDBJ databases">
        <title>Genomic Encyclopedia of Type Strains, Phase IV (KMG-IV): sequencing the most valuable type-strain genomes for metagenomic binning, comparative biology and taxonomic classification.</title>
        <authorList>
            <person name="Goeker M."/>
        </authorList>
    </citation>
    <scope>NUCLEOTIDE SEQUENCE [LARGE SCALE GENOMIC DNA]</scope>
    <source>
        <strain evidence="2 3">DSM 24436</strain>
    </source>
</reference>
<dbReference type="EMBL" id="JAFBDT010000026">
    <property type="protein sequence ID" value="MBM7562680.1"/>
    <property type="molecule type" value="Genomic_DNA"/>
</dbReference>
<proteinExistence type="predicted"/>
<evidence type="ECO:0000256" key="1">
    <source>
        <dbReference type="SAM" id="Phobius"/>
    </source>
</evidence>
<keyword evidence="1" id="KW-1133">Transmembrane helix</keyword>
<name>A0ABS2MTG5_9FIRM</name>
<dbReference type="PANTHER" id="PTHR34821:SF2">
    <property type="entry name" value="INNER MEMBRANE PROTEIN YDCZ"/>
    <property type="match status" value="1"/>
</dbReference>
<dbReference type="RefSeq" id="WP_204665107.1">
    <property type="nucleotide sequence ID" value="NZ_JAFBDT010000026.1"/>
</dbReference>
<feature type="transmembrane region" description="Helical" evidence="1">
    <location>
        <begin position="63"/>
        <end position="81"/>
    </location>
</feature>
<protein>
    <submittedName>
        <fullName evidence="2">Transporter family-2 protein</fullName>
    </submittedName>
</protein>
<evidence type="ECO:0000313" key="3">
    <source>
        <dbReference type="Proteomes" id="UP000767854"/>
    </source>
</evidence>
<feature type="transmembrane region" description="Helical" evidence="1">
    <location>
        <begin position="87"/>
        <end position="108"/>
    </location>
</feature>
<dbReference type="PANTHER" id="PTHR34821">
    <property type="entry name" value="INNER MEMBRANE PROTEIN YDCZ"/>
    <property type="match status" value="1"/>
</dbReference>
<keyword evidence="3" id="KW-1185">Reference proteome</keyword>
<dbReference type="Pfam" id="PF04657">
    <property type="entry name" value="DMT_YdcZ"/>
    <property type="match status" value="1"/>
</dbReference>
<gene>
    <name evidence="2" type="ORF">JOC49_002241</name>
</gene>
<feature type="transmembrane region" description="Helical" evidence="1">
    <location>
        <begin position="120"/>
        <end position="137"/>
    </location>
</feature>